<dbReference type="OrthoDB" id="3800982at2759"/>
<reference evidence="3" key="1">
    <citation type="journal article" date="2020" name="Stud. Mycol.">
        <title>101 Dothideomycetes genomes: a test case for predicting lifestyles and emergence of pathogens.</title>
        <authorList>
            <person name="Haridas S."/>
            <person name="Albert R."/>
            <person name="Binder M."/>
            <person name="Bloem J."/>
            <person name="Labutti K."/>
            <person name="Salamov A."/>
            <person name="Andreopoulos B."/>
            <person name="Baker S."/>
            <person name="Barry K."/>
            <person name="Bills G."/>
            <person name="Bluhm B."/>
            <person name="Cannon C."/>
            <person name="Castanera R."/>
            <person name="Culley D."/>
            <person name="Daum C."/>
            <person name="Ezra D."/>
            <person name="Gonzalez J."/>
            <person name="Henrissat B."/>
            <person name="Kuo A."/>
            <person name="Liang C."/>
            <person name="Lipzen A."/>
            <person name="Lutzoni F."/>
            <person name="Magnuson J."/>
            <person name="Mondo S."/>
            <person name="Nolan M."/>
            <person name="Ohm R."/>
            <person name="Pangilinan J."/>
            <person name="Park H.-J."/>
            <person name="Ramirez L."/>
            <person name="Alfaro M."/>
            <person name="Sun H."/>
            <person name="Tritt A."/>
            <person name="Yoshinaga Y."/>
            <person name="Zwiers L.-H."/>
            <person name="Turgeon B."/>
            <person name="Goodwin S."/>
            <person name="Spatafora J."/>
            <person name="Crous P."/>
            <person name="Grigoriev I."/>
        </authorList>
    </citation>
    <scope>NUCLEOTIDE SEQUENCE</scope>
    <source>
        <strain evidence="3">CBS 207.26</strain>
    </source>
</reference>
<feature type="region of interest" description="Disordered" evidence="2">
    <location>
        <begin position="25"/>
        <end position="103"/>
    </location>
</feature>
<keyword evidence="1" id="KW-0175">Coiled coil</keyword>
<organism evidence="3 4">
    <name type="scientific">Zopfia rhizophila CBS 207.26</name>
    <dbReference type="NCBI Taxonomy" id="1314779"/>
    <lineage>
        <taxon>Eukaryota</taxon>
        <taxon>Fungi</taxon>
        <taxon>Dikarya</taxon>
        <taxon>Ascomycota</taxon>
        <taxon>Pezizomycotina</taxon>
        <taxon>Dothideomycetes</taxon>
        <taxon>Dothideomycetes incertae sedis</taxon>
        <taxon>Zopfiaceae</taxon>
        <taxon>Zopfia</taxon>
    </lineage>
</organism>
<dbReference type="AlphaFoldDB" id="A0A6A6ES90"/>
<gene>
    <name evidence="3" type="ORF">K469DRAFT_689214</name>
</gene>
<keyword evidence="4" id="KW-1185">Reference proteome</keyword>
<feature type="compositionally biased region" description="Polar residues" evidence="2">
    <location>
        <begin position="75"/>
        <end position="84"/>
    </location>
</feature>
<protein>
    <submittedName>
        <fullName evidence="3">Uncharacterized protein</fullName>
    </submittedName>
</protein>
<feature type="region of interest" description="Disordered" evidence="2">
    <location>
        <begin position="223"/>
        <end position="264"/>
    </location>
</feature>
<feature type="coiled-coil region" evidence="1">
    <location>
        <begin position="169"/>
        <end position="196"/>
    </location>
</feature>
<feature type="compositionally biased region" description="Basic and acidic residues" evidence="2">
    <location>
        <begin position="58"/>
        <end position="74"/>
    </location>
</feature>
<dbReference type="EMBL" id="ML994612">
    <property type="protein sequence ID" value="KAF2194171.1"/>
    <property type="molecule type" value="Genomic_DNA"/>
</dbReference>
<accession>A0A6A6ES90</accession>
<proteinExistence type="predicted"/>
<sequence>MYDDSTFVPLSSIGLVAKPTRRVVVHPDSNTKPSKLHHNRDNIQQPPHYEPDPSPPRDLIRHSRTEREQKHPPETHQTNLQSKMLPSPTRTPPHKPLKPSPSALPFTAPPSRLILHSCPYLPVPQTEPAKPLTALLISLPLAQKIHQLLRASRQVEMLARRLFTGSMSEHEVAREMDGLEERYEMLREEVEGELEAAWIGAGFLSPGLSVDIQAQKQTYQKAKMEKEKHNTIDASLKRKREQEGGKKKDKKKKGMEVEGGEEEWHFTERPEPIGIMQAMIPLKKHQKKKLTGWNWRDATTRLGKRESEECAVSPMGTKVFW</sequence>
<evidence type="ECO:0000256" key="2">
    <source>
        <dbReference type="SAM" id="MobiDB-lite"/>
    </source>
</evidence>
<evidence type="ECO:0000313" key="4">
    <source>
        <dbReference type="Proteomes" id="UP000800200"/>
    </source>
</evidence>
<evidence type="ECO:0000256" key="1">
    <source>
        <dbReference type="SAM" id="Coils"/>
    </source>
</evidence>
<name>A0A6A6ES90_9PEZI</name>
<dbReference type="Proteomes" id="UP000800200">
    <property type="component" value="Unassembled WGS sequence"/>
</dbReference>
<evidence type="ECO:0000313" key="3">
    <source>
        <dbReference type="EMBL" id="KAF2194171.1"/>
    </source>
</evidence>